<feature type="transmembrane region" description="Helical" evidence="6">
    <location>
        <begin position="181"/>
        <end position="201"/>
    </location>
</feature>
<dbReference type="OrthoDB" id="5638726at2"/>
<dbReference type="RefSeq" id="WP_085863503.1">
    <property type="nucleotide sequence ID" value="NZ_FWFT01000001.1"/>
</dbReference>
<keyword evidence="5 6" id="KW-0472">Membrane</keyword>
<accession>A0A1Y5RTX7</accession>
<name>A0A1Y5RTX7_9RHOB</name>
<evidence type="ECO:0000256" key="6">
    <source>
        <dbReference type="SAM" id="Phobius"/>
    </source>
</evidence>
<organism evidence="7 8">
    <name type="scientific">Pseudooctadecabacter jejudonensis</name>
    <dbReference type="NCBI Taxonomy" id="1391910"/>
    <lineage>
        <taxon>Bacteria</taxon>
        <taxon>Pseudomonadati</taxon>
        <taxon>Pseudomonadota</taxon>
        <taxon>Alphaproteobacteria</taxon>
        <taxon>Rhodobacterales</taxon>
        <taxon>Paracoccaceae</taxon>
        <taxon>Pseudooctadecabacter</taxon>
    </lineage>
</organism>
<keyword evidence="3 6" id="KW-0812">Transmembrane</keyword>
<dbReference type="InterPro" id="IPR001123">
    <property type="entry name" value="LeuE-type"/>
</dbReference>
<dbReference type="Pfam" id="PF01810">
    <property type="entry name" value="LysE"/>
    <property type="match status" value="1"/>
</dbReference>
<feature type="transmembrane region" description="Helical" evidence="6">
    <location>
        <begin position="146"/>
        <end position="169"/>
    </location>
</feature>
<evidence type="ECO:0000256" key="2">
    <source>
        <dbReference type="ARBA" id="ARBA00022475"/>
    </source>
</evidence>
<dbReference type="PANTHER" id="PTHR30086:SF20">
    <property type="entry name" value="ARGININE EXPORTER PROTEIN ARGO-RELATED"/>
    <property type="match status" value="1"/>
</dbReference>
<protein>
    <submittedName>
        <fullName evidence="7">Arginine exporter protein ArgO</fullName>
    </submittedName>
</protein>
<dbReference type="PANTHER" id="PTHR30086">
    <property type="entry name" value="ARGININE EXPORTER PROTEIN ARGO"/>
    <property type="match status" value="1"/>
</dbReference>
<dbReference type="AlphaFoldDB" id="A0A1Y5RTX7"/>
<keyword evidence="8" id="KW-1185">Reference proteome</keyword>
<feature type="transmembrane region" description="Helical" evidence="6">
    <location>
        <begin position="6"/>
        <end position="27"/>
    </location>
</feature>
<evidence type="ECO:0000256" key="1">
    <source>
        <dbReference type="ARBA" id="ARBA00004651"/>
    </source>
</evidence>
<evidence type="ECO:0000256" key="3">
    <source>
        <dbReference type="ARBA" id="ARBA00022692"/>
    </source>
</evidence>
<keyword evidence="2" id="KW-1003">Cell membrane</keyword>
<comment type="subcellular location">
    <subcellularLocation>
        <location evidence="1">Cell membrane</location>
        <topology evidence="1">Multi-pass membrane protein</topology>
    </subcellularLocation>
</comment>
<proteinExistence type="predicted"/>
<dbReference type="EMBL" id="FWFT01000001">
    <property type="protein sequence ID" value="SLN22629.1"/>
    <property type="molecule type" value="Genomic_DNA"/>
</dbReference>
<gene>
    <name evidence="7" type="primary">argO</name>
    <name evidence="7" type="ORF">PSJ8397_00929</name>
</gene>
<feature type="transmembrane region" description="Helical" evidence="6">
    <location>
        <begin position="107"/>
        <end position="126"/>
    </location>
</feature>
<evidence type="ECO:0000313" key="7">
    <source>
        <dbReference type="EMBL" id="SLN22629.1"/>
    </source>
</evidence>
<evidence type="ECO:0000256" key="5">
    <source>
        <dbReference type="ARBA" id="ARBA00023136"/>
    </source>
</evidence>
<evidence type="ECO:0000256" key="4">
    <source>
        <dbReference type="ARBA" id="ARBA00022989"/>
    </source>
</evidence>
<sequence>MIWAFLNGFGLSLSLILAVGAQNAFVLKQGLRREFVGPLVAFCAASDAVLMGLGVFGFGALTRAVPAVAPLMLWVGAVFVFAYGLLSFRRAFAGGEALDPATSGKGSLRAALAFCFAITWLNPHVYLDTVLLVGSVAAQFDGARVAFWAGASAGSALFFVALGYGARLLAPVMAKPRAWQILEFLIGVVMVVIAAGLVLSAL</sequence>
<dbReference type="GO" id="GO:0015171">
    <property type="term" value="F:amino acid transmembrane transporter activity"/>
    <property type="evidence" value="ECO:0007669"/>
    <property type="project" value="TreeGrafter"/>
</dbReference>
<dbReference type="Proteomes" id="UP000193623">
    <property type="component" value="Unassembled WGS sequence"/>
</dbReference>
<evidence type="ECO:0000313" key="8">
    <source>
        <dbReference type="Proteomes" id="UP000193623"/>
    </source>
</evidence>
<feature type="transmembrane region" description="Helical" evidence="6">
    <location>
        <begin position="39"/>
        <end position="61"/>
    </location>
</feature>
<feature type="transmembrane region" description="Helical" evidence="6">
    <location>
        <begin position="67"/>
        <end position="86"/>
    </location>
</feature>
<reference evidence="7 8" key="1">
    <citation type="submission" date="2017-03" db="EMBL/GenBank/DDBJ databases">
        <authorList>
            <person name="Afonso C.L."/>
            <person name="Miller P.J."/>
            <person name="Scott M.A."/>
            <person name="Spackman E."/>
            <person name="Goraichik I."/>
            <person name="Dimitrov K.M."/>
            <person name="Suarez D.L."/>
            <person name="Swayne D.E."/>
        </authorList>
    </citation>
    <scope>NUCLEOTIDE SEQUENCE [LARGE SCALE GENOMIC DNA]</scope>
    <source>
        <strain evidence="7 8">CECT 8397</strain>
    </source>
</reference>
<keyword evidence="4 6" id="KW-1133">Transmembrane helix</keyword>
<dbReference type="GO" id="GO:0005886">
    <property type="term" value="C:plasma membrane"/>
    <property type="evidence" value="ECO:0007669"/>
    <property type="project" value="UniProtKB-SubCell"/>
</dbReference>